<feature type="compositionally biased region" description="Low complexity" evidence="4">
    <location>
        <begin position="285"/>
        <end position="305"/>
    </location>
</feature>
<evidence type="ECO:0000256" key="2">
    <source>
        <dbReference type="ARBA" id="ARBA00022553"/>
    </source>
</evidence>
<dbReference type="GO" id="GO:0043041">
    <property type="term" value="P:amino acid activation for nonribosomal peptide biosynthetic process"/>
    <property type="evidence" value="ECO:0007669"/>
    <property type="project" value="TreeGrafter"/>
</dbReference>
<sequence>MFHALYDGNSFTMLLQRLVEEFQGQEEPEYGPPFQSSLAYGPLASIPGARKFWEEHLEGWSNEPMHNISEAPQDVVANSLTSNIGGLENLRKSLGVTPQAVIQAAWLSVLQRFTSPNLTVGIITSGRAIDFDGADKVIGPLFNTVPFHIKIQPGTTFAALISECHNYNMKMQDFQHTPLKDIQKWSPARPGQALFESLFVFQRSEPNDEKLADGLWSQLDDDQVADYPLAFEATLDSKSEKLNLTIVAQGSVVTKTDANGLLDSMEAALHHILSNNGKNPVLQRTGPTMTNGTSHTTGGSSTARSSSEKAIPNLNPLDFEWTLQTEKIRAEIASLTRFPESAVLETSSIFELGLDSIDVIKLASRLKKQGIDIPVSVIIKGQTIAKMAVNISANHDKQYNNSNGELLQDMSQSLTKYLKARNKLPDDIESVLPATPLQQSMVNEMIKSDFKRYFNIEAFKLNEDVDPSRLVEAVNNVLRRSPIFRTTFIEIEDPRSPVSYAQIIHKLQPNAADIPTSMLTEGQDFETFMGDFKVQAAMLAKTGYALCQVRLVEAGQSRYLVMAISHALYDGTSLRALHEDIYRAYQGKLSSRPDFLLFLEQVVQSTTEDAKKFWRSTLSNLPAATFPRKEQTKALEPNVHRLEKRSRVPLKDIEAICKSSRITLQTLGQTCWTLVLSHLMGQLDVIFGSVLSCRDSEEANEVMFPLMNTVAVRSVLHGCLGDMLSYMQELGDSTRQYQHFPLGTAQAYALTSRQDNSLSKETTLFDTLFIYQGRRTSAVRQQLYEAVYGASDVEFPVCVEMEIVDDDYLTWTTACKSIARTASETDEIVEALDAVLSRIVSTSQAPVIVSDADGISVCGLPRFKKTDPNPPRQATSVTNGVSDEWSDPELNIRKALHEISGVSEDMIHKGSTIFHLGLDSILVLKLPALLREYGIKLSVSDILREQTLHAMAQCVLRSKPESQQTLDVHAVLSTAMLKLDISHKLEEVESDVGEIENVMPVTAGQLYMIRQWQASRGVLFSPTFSFSFAGRFDRASLDSAWTELLQRHAILRTGFLEVGLDVVQINYKNPKNEVSYFKTRSVGSDLRSPPVSLEVEESKTSGTVIKLTIHHALYDGISLPILVEELQALYEGHKLESSPGDFKAFVAHSMSSLSTTKRNWISYLKETIPLKTKATNGTLPVAHNKRTEIFCPSMKVSSLKALAQEIGVSIDALFLAGISKQYAQRSSSSDVTFGIYLANRAPFGEDLSSLAAPTLNLLPLRVNKSMERDIPELAKDIQTDLTRIGNKDMSSASLKQIFEWTGVKVDFFVNILKSGVSSGSETVFQPLQEFEEKAVVVDVDGSPDFEISGGGDAYLPTIDIEIRYEGEKIDMGVFGPNYMISIDEAEGIIRGFRELWV</sequence>
<keyword evidence="7" id="KW-1185">Reference proteome</keyword>
<dbReference type="GO" id="GO:0044550">
    <property type="term" value="P:secondary metabolite biosynthetic process"/>
    <property type="evidence" value="ECO:0007669"/>
    <property type="project" value="TreeGrafter"/>
</dbReference>
<dbReference type="SUPFAM" id="SSF47336">
    <property type="entry name" value="ACP-like"/>
    <property type="match status" value="2"/>
</dbReference>
<accession>A0A8H8RKX3</accession>
<proteinExistence type="predicted"/>
<evidence type="ECO:0000256" key="4">
    <source>
        <dbReference type="SAM" id="MobiDB-lite"/>
    </source>
</evidence>
<dbReference type="Proteomes" id="UP000462212">
    <property type="component" value="Unassembled WGS sequence"/>
</dbReference>
<dbReference type="Gene3D" id="1.10.1200.10">
    <property type="entry name" value="ACP-like"/>
    <property type="match status" value="2"/>
</dbReference>
<keyword evidence="3" id="KW-0436">Ligase</keyword>
<reference evidence="6 7" key="1">
    <citation type="submission" date="2018-05" db="EMBL/GenBank/DDBJ databases">
        <title>Genome sequencing and assembly of the regulated plant pathogen Lachnellula willkommii and related sister species for the development of diagnostic species identification markers.</title>
        <authorList>
            <person name="Giroux E."/>
            <person name="Bilodeau G."/>
        </authorList>
    </citation>
    <scope>NUCLEOTIDE SEQUENCE [LARGE SCALE GENOMIC DNA]</scope>
    <source>
        <strain evidence="6 7">CBS 197.66</strain>
    </source>
</reference>
<dbReference type="PANTHER" id="PTHR45527:SF1">
    <property type="entry name" value="FATTY ACID SYNTHASE"/>
    <property type="match status" value="1"/>
</dbReference>
<evidence type="ECO:0000313" key="7">
    <source>
        <dbReference type="Proteomes" id="UP000462212"/>
    </source>
</evidence>
<gene>
    <name evidence="6" type="primary">NRPS2_1</name>
    <name evidence="6" type="ORF">LSUB1_G006910</name>
</gene>
<evidence type="ECO:0000256" key="3">
    <source>
        <dbReference type="ARBA" id="ARBA00022598"/>
    </source>
</evidence>
<dbReference type="SUPFAM" id="SSF52777">
    <property type="entry name" value="CoA-dependent acyltransferases"/>
    <property type="match status" value="5"/>
</dbReference>
<dbReference type="GO" id="GO:0031177">
    <property type="term" value="F:phosphopantetheine binding"/>
    <property type="evidence" value="ECO:0007669"/>
    <property type="project" value="InterPro"/>
</dbReference>
<dbReference type="PROSITE" id="PS00012">
    <property type="entry name" value="PHOSPHOPANTETHEINE"/>
    <property type="match status" value="1"/>
</dbReference>
<organism evidence="6 7">
    <name type="scientific">Lachnellula subtilissima</name>
    <dbReference type="NCBI Taxonomy" id="602034"/>
    <lineage>
        <taxon>Eukaryota</taxon>
        <taxon>Fungi</taxon>
        <taxon>Dikarya</taxon>
        <taxon>Ascomycota</taxon>
        <taxon>Pezizomycotina</taxon>
        <taxon>Leotiomycetes</taxon>
        <taxon>Helotiales</taxon>
        <taxon>Lachnaceae</taxon>
        <taxon>Lachnellula</taxon>
    </lineage>
</organism>
<dbReference type="Pfam" id="PF00550">
    <property type="entry name" value="PP-binding"/>
    <property type="match status" value="2"/>
</dbReference>
<keyword evidence="2" id="KW-0597">Phosphoprotein</keyword>
<dbReference type="InterPro" id="IPR023213">
    <property type="entry name" value="CAT-like_dom_sf"/>
</dbReference>
<dbReference type="GO" id="GO:0016874">
    <property type="term" value="F:ligase activity"/>
    <property type="evidence" value="ECO:0007669"/>
    <property type="project" value="UniProtKB-KW"/>
</dbReference>
<feature type="region of interest" description="Disordered" evidence="4">
    <location>
        <begin position="276"/>
        <end position="309"/>
    </location>
</feature>
<dbReference type="PROSITE" id="PS50075">
    <property type="entry name" value="CARRIER"/>
    <property type="match status" value="2"/>
</dbReference>
<dbReference type="InterPro" id="IPR020806">
    <property type="entry name" value="PKS_PP-bd"/>
</dbReference>
<feature type="domain" description="Carrier" evidence="5">
    <location>
        <begin position="319"/>
        <end position="395"/>
    </location>
</feature>
<dbReference type="InterPro" id="IPR009081">
    <property type="entry name" value="PP-bd_ACP"/>
</dbReference>
<keyword evidence="1" id="KW-0596">Phosphopantetheine</keyword>
<dbReference type="InterPro" id="IPR006162">
    <property type="entry name" value="Ppantetheine_attach_site"/>
</dbReference>
<dbReference type="PANTHER" id="PTHR45527">
    <property type="entry name" value="NONRIBOSOMAL PEPTIDE SYNTHETASE"/>
    <property type="match status" value="1"/>
</dbReference>
<dbReference type="EMBL" id="QGMJ01000350">
    <property type="protein sequence ID" value="TVY37431.1"/>
    <property type="molecule type" value="Genomic_DNA"/>
</dbReference>
<evidence type="ECO:0000256" key="1">
    <source>
        <dbReference type="ARBA" id="ARBA00022450"/>
    </source>
</evidence>
<evidence type="ECO:0000259" key="5">
    <source>
        <dbReference type="PROSITE" id="PS50075"/>
    </source>
</evidence>
<feature type="domain" description="Carrier" evidence="5">
    <location>
        <begin position="886"/>
        <end position="959"/>
    </location>
</feature>
<dbReference type="OrthoDB" id="3560941at2759"/>
<comment type="caution">
    <text evidence="6">The sequence shown here is derived from an EMBL/GenBank/DDBJ whole genome shotgun (WGS) entry which is preliminary data.</text>
</comment>
<protein>
    <submittedName>
        <fullName evidence="6">Nonribosomal peptide synthetase</fullName>
    </submittedName>
</protein>
<dbReference type="Gene3D" id="3.30.559.10">
    <property type="entry name" value="Chloramphenicol acetyltransferase-like domain"/>
    <property type="match status" value="2"/>
</dbReference>
<dbReference type="InterPro" id="IPR036736">
    <property type="entry name" value="ACP-like_sf"/>
</dbReference>
<dbReference type="Pfam" id="PF00668">
    <property type="entry name" value="Condensation"/>
    <property type="match status" value="3"/>
</dbReference>
<dbReference type="InterPro" id="IPR001242">
    <property type="entry name" value="Condensation_dom"/>
</dbReference>
<dbReference type="SMART" id="SM00823">
    <property type="entry name" value="PKS_PP"/>
    <property type="match status" value="2"/>
</dbReference>
<evidence type="ECO:0000313" key="6">
    <source>
        <dbReference type="EMBL" id="TVY37431.1"/>
    </source>
</evidence>
<name>A0A8H8RKX3_9HELO</name>
<dbReference type="Gene3D" id="3.30.559.30">
    <property type="entry name" value="Nonribosomal peptide synthetase, condensation domain"/>
    <property type="match status" value="3"/>
</dbReference>
<dbReference type="GO" id="GO:0005737">
    <property type="term" value="C:cytoplasm"/>
    <property type="evidence" value="ECO:0007669"/>
    <property type="project" value="TreeGrafter"/>
</dbReference>